<evidence type="ECO:0000256" key="5">
    <source>
        <dbReference type="ARBA" id="ARBA00023212"/>
    </source>
</evidence>
<feature type="domain" description="Gamma tubulin complex component C-terminal" evidence="6">
    <location>
        <begin position="518"/>
        <end position="849"/>
    </location>
</feature>
<dbReference type="GO" id="GO:0000278">
    <property type="term" value="P:mitotic cell cycle"/>
    <property type="evidence" value="ECO:0007669"/>
    <property type="project" value="TreeGrafter"/>
</dbReference>
<sequence length="886" mass="101439">MSQDLNVGNDVAADASEISNIINEMIICIKGKQLPEVHDLAIAELSKMVAENNLDIRDSNMLSERECVQKILKLLSDRKEEDGKTVSDYFHELHRKLTLINCVPHMRHSLMTHLLSMADNSDDDKSSANEDPRSQGDNLTQILFCRLDSRSSSSSNQNEMELVNRNGAGSSHSYDSSQSSFGFRKQSLPNYLDATKMFPDSQHDVVMSAIYSFTGVQGKYLKKDVVTGRFKLDPQNIKFLTTGQAGMLLRLSELGYYHDRVVKFSDVSTGFNAIGSMGQALISKLKEELANFHGQVAVLHDKIQRFRLVAMSGIGYREDRDSGDELTLFKLLAWYIKPLHRMQWLTKIADACQIKKGGELASTVYDFLDNGNDMVNELVEDLLTAICGPLVRMISKWILEGGISDIHREFFVKSIKDVGVDRLWHDKFRLRLPMLPKFVPIELANKILMTGKCINFLREICEEQGMMKERDELMKVMESSAAQIFSYTPDTSWHAAVETCYQQTSKHVLDIMVGPHKLLDHLYGMRRYLLLGQGDFISILIENMKNELERPGLDVYANDLTSMLDSALRCTNAQYDDPDILNHLDVIVQRPFNGDIGWDIISLQYIVHGPLAAMLESTMPTYKVLFKPLWRMKHMEFVLSMKIWKEQMGNAKALRTMKSEIGKASHRLNLFTSEIMHFIHQMQYYVLFEVIECNWVELQKKMQKATTLDEILEAHEKFLQTILVGCFVSNKASVEHSLEVVYDNIIELEKWQSSFYKDCFQELSARKKLSKIVEKSEEEGVYGLTNNMILQRDQEAKMFAEKMDIACRGLEVIATDYEKAVSSFLMSLNSSDDPNLQLFGTRLDFNEYYKKRDTNLSKPLTFEHMRMSNVFALNSRFVICTPSCQE</sequence>
<dbReference type="GO" id="GO:0051225">
    <property type="term" value="P:spindle assembly"/>
    <property type="evidence" value="ECO:0007669"/>
    <property type="project" value="TreeGrafter"/>
</dbReference>
<dbReference type="InterPro" id="IPR040457">
    <property type="entry name" value="GCP_C"/>
</dbReference>
<keyword evidence="8" id="KW-1185">Reference proteome</keyword>
<keyword evidence="5" id="KW-0206">Cytoskeleton</keyword>
<dbReference type="GO" id="GO:0000930">
    <property type="term" value="C:gamma-tubulin complex"/>
    <property type="evidence" value="ECO:0007669"/>
    <property type="project" value="TreeGrafter"/>
</dbReference>
<evidence type="ECO:0000256" key="1">
    <source>
        <dbReference type="ARBA" id="ARBA00004245"/>
    </source>
</evidence>
<dbReference type="InterPro" id="IPR042241">
    <property type="entry name" value="GCP_C_sf"/>
</dbReference>
<dbReference type="Pfam" id="PF17681">
    <property type="entry name" value="GCP_N_terminal"/>
    <property type="match status" value="1"/>
</dbReference>
<evidence type="ECO:0000313" key="8">
    <source>
        <dbReference type="Proteomes" id="UP000515162"/>
    </source>
</evidence>
<dbReference type="GO" id="GO:0051011">
    <property type="term" value="F:microtubule minus-end binding"/>
    <property type="evidence" value="ECO:0007669"/>
    <property type="project" value="TreeGrafter"/>
</dbReference>
<keyword evidence="4" id="KW-0493">Microtubule</keyword>
<dbReference type="RefSeq" id="XP_033169150.1">
    <property type="nucleotide sequence ID" value="XM_033313259.1"/>
</dbReference>
<evidence type="ECO:0000256" key="2">
    <source>
        <dbReference type="ARBA" id="ARBA00010337"/>
    </source>
</evidence>
<dbReference type="InterPro" id="IPR041470">
    <property type="entry name" value="GCP_N"/>
</dbReference>
<keyword evidence="3" id="KW-0963">Cytoplasm</keyword>
<dbReference type="Proteomes" id="UP000515162">
    <property type="component" value="Chromosome X"/>
</dbReference>
<evidence type="ECO:0000313" key="9">
    <source>
        <dbReference type="RefSeq" id="XP_033169150.1"/>
    </source>
</evidence>
<proteinExistence type="inferred from homology"/>
<dbReference type="PANTHER" id="PTHR19302">
    <property type="entry name" value="GAMMA TUBULIN COMPLEX PROTEIN"/>
    <property type="match status" value="1"/>
</dbReference>
<protein>
    <submittedName>
        <fullName evidence="9">Gamma-tubulin complex component 3 isoform X1</fullName>
    </submittedName>
</protein>
<dbReference type="InterPro" id="IPR007259">
    <property type="entry name" value="GCP"/>
</dbReference>
<dbReference type="GO" id="GO:0000922">
    <property type="term" value="C:spindle pole"/>
    <property type="evidence" value="ECO:0007669"/>
    <property type="project" value="InterPro"/>
</dbReference>
<dbReference type="GO" id="GO:0051321">
    <property type="term" value="P:meiotic cell cycle"/>
    <property type="evidence" value="ECO:0007669"/>
    <property type="project" value="TreeGrafter"/>
</dbReference>
<feature type="domain" description="Gamma tubulin complex component protein N-terminal" evidence="7">
    <location>
        <begin position="208"/>
        <end position="513"/>
    </location>
</feature>
<dbReference type="PANTHER" id="PTHR19302:SF14">
    <property type="entry name" value="GAMMA-TUBULIN COMPLEX COMPONENT 3"/>
    <property type="match status" value="1"/>
</dbReference>
<evidence type="ECO:0000259" key="7">
    <source>
        <dbReference type="Pfam" id="PF17681"/>
    </source>
</evidence>
<reference evidence="9" key="1">
    <citation type="submission" date="2025-08" db="UniProtKB">
        <authorList>
            <consortium name="RefSeq"/>
        </authorList>
    </citation>
    <scope>IDENTIFICATION</scope>
    <source>
        <strain evidence="9">Mau12</strain>
        <tissue evidence="9">Whole Body</tissue>
    </source>
</reference>
<accession>A0A6P8KI66</accession>
<dbReference type="Gene3D" id="1.20.120.1900">
    <property type="entry name" value="Gamma-tubulin complex, C-terminal domain"/>
    <property type="match status" value="1"/>
</dbReference>
<name>A0A6P8KI66_DROMA</name>
<dbReference type="GO" id="GO:0005874">
    <property type="term" value="C:microtubule"/>
    <property type="evidence" value="ECO:0007669"/>
    <property type="project" value="UniProtKB-KW"/>
</dbReference>
<dbReference type="CTD" id="48481"/>
<dbReference type="GO" id="GO:0031122">
    <property type="term" value="P:cytoplasmic microtubule organization"/>
    <property type="evidence" value="ECO:0007669"/>
    <property type="project" value="TreeGrafter"/>
</dbReference>
<comment type="similarity">
    <text evidence="2">Belongs to the TUBGCP family.</text>
</comment>
<dbReference type="AlphaFoldDB" id="A0A6P8KI66"/>
<dbReference type="Pfam" id="PF04130">
    <property type="entry name" value="GCP_C_terminal"/>
    <property type="match status" value="1"/>
</dbReference>
<comment type="subcellular location">
    <subcellularLocation>
        <location evidence="1">Cytoplasm</location>
        <location evidence="1">Cytoskeleton</location>
    </subcellularLocation>
</comment>
<organism evidence="8 9">
    <name type="scientific">Drosophila mauritiana</name>
    <name type="common">Fruit fly</name>
    <dbReference type="NCBI Taxonomy" id="7226"/>
    <lineage>
        <taxon>Eukaryota</taxon>
        <taxon>Metazoa</taxon>
        <taxon>Ecdysozoa</taxon>
        <taxon>Arthropoda</taxon>
        <taxon>Hexapoda</taxon>
        <taxon>Insecta</taxon>
        <taxon>Pterygota</taxon>
        <taxon>Neoptera</taxon>
        <taxon>Endopterygota</taxon>
        <taxon>Diptera</taxon>
        <taxon>Brachycera</taxon>
        <taxon>Muscomorpha</taxon>
        <taxon>Ephydroidea</taxon>
        <taxon>Drosophilidae</taxon>
        <taxon>Drosophila</taxon>
        <taxon>Sophophora</taxon>
    </lineage>
</organism>
<evidence type="ECO:0000256" key="3">
    <source>
        <dbReference type="ARBA" id="ARBA00022490"/>
    </source>
</evidence>
<dbReference type="GO" id="GO:0007020">
    <property type="term" value="P:microtubule nucleation"/>
    <property type="evidence" value="ECO:0007669"/>
    <property type="project" value="InterPro"/>
</dbReference>
<evidence type="ECO:0000256" key="4">
    <source>
        <dbReference type="ARBA" id="ARBA00022701"/>
    </source>
</evidence>
<evidence type="ECO:0000259" key="6">
    <source>
        <dbReference type="Pfam" id="PF04130"/>
    </source>
</evidence>
<gene>
    <name evidence="9" type="primary">LOC117146761</name>
</gene>
<dbReference type="GO" id="GO:0043015">
    <property type="term" value="F:gamma-tubulin binding"/>
    <property type="evidence" value="ECO:0007669"/>
    <property type="project" value="InterPro"/>
</dbReference>
<dbReference type="GeneID" id="117146761"/>